<comment type="subcellular location">
    <subcellularLocation>
        <location evidence="1">Membrane</location>
        <topology evidence="1">Multi-pass membrane protein</topology>
    </subcellularLocation>
</comment>
<dbReference type="AlphaFoldDB" id="A0A2T4Z4B4"/>
<proteinExistence type="predicted"/>
<evidence type="ECO:0000256" key="3">
    <source>
        <dbReference type="ARBA" id="ARBA00022989"/>
    </source>
</evidence>
<feature type="transmembrane region" description="Helical" evidence="5">
    <location>
        <begin position="202"/>
        <end position="219"/>
    </location>
</feature>
<feature type="transmembrane region" description="Helical" evidence="5">
    <location>
        <begin position="131"/>
        <end position="153"/>
    </location>
</feature>
<evidence type="ECO:0000313" key="7">
    <source>
        <dbReference type="EMBL" id="PTM56720.1"/>
    </source>
</evidence>
<dbReference type="InterPro" id="IPR051533">
    <property type="entry name" value="WaaL-like"/>
</dbReference>
<feature type="transmembrane region" description="Helical" evidence="5">
    <location>
        <begin position="375"/>
        <end position="397"/>
    </location>
</feature>
<dbReference type="GO" id="GO:0016874">
    <property type="term" value="F:ligase activity"/>
    <property type="evidence" value="ECO:0007669"/>
    <property type="project" value="UniProtKB-KW"/>
</dbReference>
<evidence type="ECO:0000256" key="2">
    <source>
        <dbReference type="ARBA" id="ARBA00022692"/>
    </source>
</evidence>
<accession>A0A2T4Z4B4</accession>
<dbReference type="PANTHER" id="PTHR37422:SF23">
    <property type="entry name" value="TEICHURONIC ACID BIOSYNTHESIS PROTEIN TUAE"/>
    <property type="match status" value="1"/>
</dbReference>
<evidence type="ECO:0000256" key="1">
    <source>
        <dbReference type="ARBA" id="ARBA00004141"/>
    </source>
</evidence>
<feature type="domain" description="O-antigen ligase-related" evidence="6">
    <location>
        <begin position="208"/>
        <end position="384"/>
    </location>
</feature>
<dbReference type="EMBL" id="PZZP01000002">
    <property type="protein sequence ID" value="PTM56720.1"/>
    <property type="molecule type" value="Genomic_DNA"/>
</dbReference>
<dbReference type="InterPro" id="IPR007016">
    <property type="entry name" value="O-antigen_ligase-rel_domated"/>
</dbReference>
<dbReference type="Pfam" id="PF04932">
    <property type="entry name" value="Wzy_C"/>
    <property type="match status" value="1"/>
</dbReference>
<dbReference type="RefSeq" id="WP_107728027.1">
    <property type="nucleotide sequence ID" value="NZ_PZZP01000002.1"/>
</dbReference>
<keyword evidence="3 5" id="KW-1133">Transmembrane helix</keyword>
<comment type="caution">
    <text evidence="7">The sequence shown here is derived from an EMBL/GenBank/DDBJ whole genome shotgun (WGS) entry which is preliminary data.</text>
</comment>
<feature type="transmembrane region" description="Helical" evidence="5">
    <location>
        <begin position="433"/>
        <end position="453"/>
    </location>
</feature>
<keyword evidence="7" id="KW-0436">Ligase</keyword>
<feature type="transmembrane region" description="Helical" evidence="5">
    <location>
        <begin position="225"/>
        <end position="243"/>
    </location>
</feature>
<gene>
    <name evidence="7" type="ORF">C8J48_3045</name>
</gene>
<organism evidence="7 8">
    <name type="scientific">Desmospora activa DSM 45169</name>
    <dbReference type="NCBI Taxonomy" id="1121389"/>
    <lineage>
        <taxon>Bacteria</taxon>
        <taxon>Bacillati</taxon>
        <taxon>Bacillota</taxon>
        <taxon>Bacilli</taxon>
        <taxon>Bacillales</taxon>
        <taxon>Thermoactinomycetaceae</taxon>
        <taxon>Desmospora</taxon>
    </lineage>
</organism>
<keyword evidence="4 5" id="KW-0472">Membrane</keyword>
<sequence>MSSLLMPRQPRLHLLFHLMVAFALLGPTLGIPLPGLFNITFFRVAFILLAAGLLVHWVKNHTPAFGHFRPIRWFTAFTAFWFFYAAISLTWVANLPYGIRYITFLGTMLLLTLSFPLFIKGTDMLKQTVKVMFGVFAVIVVFGVFEALTFFHLPSSRYYGTDVSAVTSFFNNQNDLATAVNLALPFLAAAMVMLPLTRIGKVTVYITGILALSCLFITGSRSNSMFGLPLITVLWLGLIPFVLPRKQWWNRKNLFQGALLLTAAAVIVSGLTSTLLADHTRTKLSTSLGIVQDLKGSWTPFSGEQTVEPEIDEPPSGDKSVSIRKYLIANGLNFLVESHFLGVGAGNVEHYMAGAPGVEDKTNIHNWWMEVLVNFGLLIFILYMGFYLWIFWKLWCLASVRRTPELSPWIRWGAVSCMIALAGYSIGGMAPSTAIHFTPMWVVHGFALAVIVLGKGSDRTARIPNREGAR</sequence>
<feature type="transmembrane region" description="Helical" evidence="5">
    <location>
        <begin position="40"/>
        <end position="58"/>
    </location>
</feature>
<dbReference type="PANTHER" id="PTHR37422">
    <property type="entry name" value="TEICHURONIC ACID BIOSYNTHESIS PROTEIN TUAE"/>
    <property type="match status" value="1"/>
</dbReference>
<evidence type="ECO:0000256" key="4">
    <source>
        <dbReference type="ARBA" id="ARBA00023136"/>
    </source>
</evidence>
<feature type="transmembrane region" description="Helical" evidence="5">
    <location>
        <begin position="255"/>
        <end position="277"/>
    </location>
</feature>
<evidence type="ECO:0000259" key="6">
    <source>
        <dbReference type="Pfam" id="PF04932"/>
    </source>
</evidence>
<feature type="transmembrane region" description="Helical" evidence="5">
    <location>
        <begin position="176"/>
        <end position="195"/>
    </location>
</feature>
<feature type="transmembrane region" description="Helical" evidence="5">
    <location>
        <begin position="409"/>
        <end position="427"/>
    </location>
</feature>
<keyword evidence="8" id="KW-1185">Reference proteome</keyword>
<protein>
    <submittedName>
        <fullName evidence="7">O-antigen ligase-like membrane protein</fullName>
    </submittedName>
</protein>
<evidence type="ECO:0000256" key="5">
    <source>
        <dbReference type="SAM" id="Phobius"/>
    </source>
</evidence>
<name>A0A2T4Z4B4_9BACL</name>
<feature type="transmembrane region" description="Helical" evidence="5">
    <location>
        <begin position="70"/>
        <end position="93"/>
    </location>
</feature>
<dbReference type="Proteomes" id="UP000241639">
    <property type="component" value="Unassembled WGS sequence"/>
</dbReference>
<keyword evidence="2 5" id="KW-0812">Transmembrane</keyword>
<reference evidence="7 8" key="1">
    <citation type="submission" date="2018-04" db="EMBL/GenBank/DDBJ databases">
        <title>Genomic Encyclopedia of Archaeal and Bacterial Type Strains, Phase II (KMG-II): from individual species to whole genera.</title>
        <authorList>
            <person name="Goeker M."/>
        </authorList>
    </citation>
    <scope>NUCLEOTIDE SEQUENCE [LARGE SCALE GENOMIC DNA]</scope>
    <source>
        <strain evidence="7 8">DSM 45169</strain>
    </source>
</reference>
<evidence type="ECO:0000313" key="8">
    <source>
        <dbReference type="Proteomes" id="UP000241639"/>
    </source>
</evidence>
<dbReference type="GO" id="GO:0016020">
    <property type="term" value="C:membrane"/>
    <property type="evidence" value="ECO:0007669"/>
    <property type="project" value="UniProtKB-SubCell"/>
</dbReference>
<feature type="transmembrane region" description="Helical" evidence="5">
    <location>
        <begin position="99"/>
        <end position="119"/>
    </location>
</feature>
<dbReference type="OrthoDB" id="9255580at2"/>